<dbReference type="SUPFAM" id="SSF56112">
    <property type="entry name" value="Protein kinase-like (PK-like)"/>
    <property type="match status" value="1"/>
</dbReference>
<dbReference type="GO" id="GO:0004674">
    <property type="term" value="F:protein serine/threonine kinase activity"/>
    <property type="evidence" value="ECO:0007669"/>
    <property type="project" value="UniProtKB-KW"/>
</dbReference>
<evidence type="ECO:0000256" key="5">
    <source>
        <dbReference type="ARBA" id="ARBA00022840"/>
    </source>
</evidence>
<dbReference type="AlphaFoldDB" id="A0A7S4E3M4"/>
<dbReference type="Pfam" id="PF00069">
    <property type="entry name" value="Pkinase"/>
    <property type="match status" value="1"/>
</dbReference>
<dbReference type="PROSITE" id="PS50011">
    <property type="entry name" value="PROTEIN_KINASE_DOM"/>
    <property type="match status" value="1"/>
</dbReference>
<evidence type="ECO:0000313" key="11">
    <source>
        <dbReference type="Proteomes" id="UP000789595"/>
    </source>
</evidence>
<evidence type="ECO:0000256" key="1">
    <source>
        <dbReference type="ARBA" id="ARBA00022527"/>
    </source>
</evidence>
<reference evidence="9" key="1">
    <citation type="submission" date="2021-01" db="EMBL/GenBank/DDBJ databases">
        <authorList>
            <person name="Corre E."/>
            <person name="Pelletier E."/>
            <person name="Niang G."/>
            <person name="Scheremetjew M."/>
            <person name="Finn R."/>
            <person name="Kale V."/>
            <person name="Holt S."/>
            <person name="Cochrane G."/>
            <person name="Meng A."/>
            <person name="Brown T."/>
            <person name="Cohen L."/>
        </authorList>
    </citation>
    <scope>NUCLEOTIDE SEQUENCE</scope>
    <source>
        <strain evidence="9">CCMP1756</strain>
    </source>
</reference>
<organism evidence="9">
    <name type="scientific">Pelagomonas calceolata</name>
    <dbReference type="NCBI Taxonomy" id="35677"/>
    <lineage>
        <taxon>Eukaryota</taxon>
        <taxon>Sar</taxon>
        <taxon>Stramenopiles</taxon>
        <taxon>Ochrophyta</taxon>
        <taxon>Pelagophyceae</taxon>
        <taxon>Pelagomonadales</taxon>
        <taxon>Pelagomonadaceae</taxon>
        <taxon>Pelagomonas</taxon>
    </lineage>
</organism>
<evidence type="ECO:0000313" key="10">
    <source>
        <dbReference type="EMBL" id="CAH0373465.1"/>
    </source>
</evidence>
<feature type="binding site" evidence="7">
    <location>
        <position position="315"/>
    </location>
    <ligand>
        <name>ATP</name>
        <dbReference type="ChEBI" id="CHEBI:30616"/>
    </ligand>
</feature>
<dbReference type="EMBL" id="CAKKNE010000004">
    <property type="protein sequence ID" value="CAH0373465.1"/>
    <property type="molecule type" value="Genomic_DNA"/>
</dbReference>
<dbReference type="Gene3D" id="1.10.510.10">
    <property type="entry name" value="Transferase(Phosphotransferase) domain 1"/>
    <property type="match status" value="1"/>
</dbReference>
<dbReference type="OrthoDB" id="541276at2759"/>
<keyword evidence="11" id="KW-1185">Reference proteome</keyword>
<name>A0A7S4E3M4_9STRA</name>
<protein>
    <recommendedName>
        <fullName evidence="8">Protein kinase domain-containing protein</fullName>
    </recommendedName>
</protein>
<keyword evidence="1" id="KW-0723">Serine/threonine-protein kinase</keyword>
<accession>A0A7S4E3M4</accession>
<evidence type="ECO:0000259" key="8">
    <source>
        <dbReference type="PROSITE" id="PS50011"/>
    </source>
</evidence>
<dbReference type="InterPro" id="IPR011009">
    <property type="entry name" value="Kinase-like_dom_sf"/>
</dbReference>
<keyword evidence="3 7" id="KW-0547">Nucleotide-binding</keyword>
<evidence type="ECO:0000256" key="4">
    <source>
        <dbReference type="ARBA" id="ARBA00022777"/>
    </source>
</evidence>
<keyword evidence="4" id="KW-0418">Kinase</keyword>
<dbReference type="InterPro" id="IPR000719">
    <property type="entry name" value="Prot_kinase_dom"/>
</dbReference>
<proteinExistence type="predicted"/>
<feature type="domain" description="Protein kinase" evidence="8">
    <location>
        <begin position="135"/>
        <end position="462"/>
    </location>
</feature>
<evidence type="ECO:0000256" key="3">
    <source>
        <dbReference type="ARBA" id="ARBA00022741"/>
    </source>
</evidence>
<dbReference type="GO" id="GO:0005524">
    <property type="term" value="F:ATP binding"/>
    <property type="evidence" value="ECO:0007669"/>
    <property type="project" value="UniProtKB-KW"/>
</dbReference>
<evidence type="ECO:0000256" key="6">
    <source>
        <dbReference type="PIRSR" id="PIRSR630616-1"/>
    </source>
</evidence>
<dbReference type="InterPro" id="IPR030616">
    <property type="entry name" value="Aur-like"/>
</dbReference>
<dbReference type="PANTHER" id="PTHR24350">
    <property type="entry name" value="SERINE/THREONINE-PROTEIN KINASE IAL-RELATED"/>
    <property type="match status" value="1"/>
</dbReference>
<dbReference type="EMBL" id="HBIW01004273">
    <property type="protein sequence ID" value="CAE0688041.1"/>
    <property type="molecule type" value="Transcribed_RNA"/>
</dbReference>
<reference evidence="10" key="2">
    <citation type="submission" date="2021-11" db="EMBL/GenBank/DDBJ databases">
        <authorList>
            <consortium name="Genoscope - CEA"/>
            <person name="William W."/>
        </authorList>
    </citation>
    <scope>NUCLEOTIDE SEQUENCE</scope>
</reference>
<keyword evidence="2" id="KW-0808">Transferase</keyword>
<keyword evidence="5 7" id="KW-0067">ATP-binding</keyword>
<evidence type="ECO:0000256" key="2">
    <source>
        <dbReference type="ARBA" id="ARBA00022679"/>
    </source>
</evidence>
<evidence type="ECO:0000313" key="9">
    <source>
        <dbReference type="EMBL" id="CAE0688041.1"/>
    </source>
</evidence>
<sequence length="472" mass="52253">MATWYGAHIAQAASNEGGPDGEALVLELWELLALRGSDVGRLGAVATRLLQMPWHQHLREPLEAHGYDSRTGSFPRGPAPGLLQELTRIGAGANPMPFAVPSVRGCRLQARQRVRTTGAEVTLEHVLATSDGRGYGLIKNLQTCIYGRVRHGVELERIAPEEQSGGLFGGIQRTLGGQQPVQWRATERQVAVKCIERSKYEQHVARHRGQLNEDPIKEVAVMEYIAGKGGAPYVLPLLATYVDEQTVYVILPFCPHGDLFGVVERDGGLQEAKAATYMGQIVKGLEHLHDMGLAHHDMSLENLMVDDAKRAIIIDFGMAVKAAPTFTDFWGGGHDRLSAGRSYRAVPLAPRRGWPGRCGKLLYMAPELFDCRASFDVFAADVWALGIILFLLLTGMPPWDAATGPVATDLRFVYVRDGRLRDLLNTWNITLSEHAPDVLQRLLTADPRRRLTIPELKAHPWWRQHARFVDQA</sequence>
<gene>
    <name evidence="9" type="ORF">PCAL00307_LOCUS3475</name>
    <name evidence="10" type="ORF">PECAL_4P06650</name>
</gene>
<evidence type="ECO:0000256" key="7">
    <source>
        <dbReference type="PIRSR" id="PIRSR630616-2"/>
    </source>
</evidence>
<dbReference type="Proteomes" id="UP000789595">
    <property type="component" value="Unassembled WGS sequence"/>
</dbReference>
<feature type="binding site" evidence="7">
    <location>
        <begin position="301"/>
        <end position="302"/>
    </location>
    <ligand>
        <name>ATP</name>
        <dbReference type="ChEBI" id="CHEBI:30616"/>
    </ligand>
</feature>
<feature type="active site" description="Proton acceptor" evidence="6">
    <location>
        <position position="297"/>
    </location>
</feature>